<evidence type="ECO:0000313" key="2">
    <source>
        <dbReference type="EMBL" id="TCU82442.1"/>
    </source>
</evidence>
<evidence type="ECO:0000313" key="4">
    <source>
        <dbReference type="Proteomes" id="UP000295794"/>
    </source>
</evidence>
<dbReference type="Proteomes" id="UP000295794">
    <property type="component" value="Unassembled WGS sequence"/>
</dbReference>
<organism evidence="1 3">
    <name type="scientific">Iodobacter fluviatilis</name>
    <dbReference type="NCBI Taxonomy" id="537"/>
    <lineage>
        <taxon>Bacteria</taxon>
        <taxon>Pseudomonadati</taxon>
        <taxon>Pseudomonadota</taxon>
        <taxon>Betaproteobacteria</taxon>
        <taxon>Neisseriales</taxon>
        <taxon>Chitinibacteraceae</taxon>
        <taxon>Iodobacter</taxon>
    </lineage>
</organism>
<name>A0A377QA15_9NEIS</name>
<evidence type="ECO:0000313" key="1">
    <source>
        <dbReference type="EMBL" id="STQ91667.1"/>
    </source>
</evidence>
<protein>
    <submittedName>
        <fullName evidence="1">Uncharacterized protein</fullName>
    </submittedName>
</protein>
<accession>A0A377QA15</accession>
<dbReference type="OrthoDB" id="5449776at2"/>
<reference evidence="2 4" key="2">
    <citation type="submission" date="2019-03" db="EMBL/GenBank/DDBJ databases">
        <title>Genomic Encyclopedia of Type Strains, Phase IV (KMG-IV): sequencing the most valuable type-strain genomes for metagenomic binning, comparative biology and taxonomic classification.</title>
        <authorList>
            <person name="Goeker M."/>
        </authorList>
    </citation>
    <scope>NUCLEOTIDE SEQUENCE [LARGE SCALE GENOMIC DNA]</scope>
    <source>
        <strain evidence="2 4">DSM 3764</strain>
    </source>
</reference>
<gene>
    <name evidence="2" type="ORF">EV682_11581</name>
    <name evidence="1" type="ORF">NCTC11159_02741</name>
</gene>
<dbReference type="EMBL" id="SMBT01000015">
    <property type="protein sequence ID" value="TCU82442.1"/>
    <property type="molecule type" value="Genomic_DNA"/>
</dbReference>
<dbReference type="EMBL" id="UGHR01000001">
    <property type="protein sequence ID" value="STQ91667.1"/>
    <property type="molecule type" value="Genomic_DNA"/>
</dbReference>
<evidence type="ECO:0000313" key="3">
    <source>
        <dbReference type="Proteomes" id="UP000255108"/>
    </source>
</evidence>
<dbReference type="Proteomes" id="UP000255108">
    <property type="component" value="Unassembled WGS sequence"/>
</dbReference>
<dbReference type="AlphaFoldDB" id="A0A377QA15"/>
<dbReference type="RefSeq" id="WP_115227850.1">
    <property type="nucleotide sequence ID" value="NZ_CAWOLO010000015.1"/>
</dbReference>
<keyword evidence="4" id="KW-1185">Reference proteome</keyword>
<sequence>MLGITPNNTGGLGDLEKAATVFVYKEIEPLLQEWIKALNDGLGVEVMLQTLRVGVNEPKEAAKPARAGFFVRVYLAIRISTVG</sequence>
<reference evidence="1 3" key="1">
    <citation type="submission" date="2018-06" db="EMBL/GenBank/DDBJ databases">
        <authorList>
            <consortium name="Pathogen Informatics"/>
            <person name="Doyle S."/>
        </authorList>
    </citation>
    <scope>NUCLEOTIDE SEQUENCE [LARGE SCALE GENOMIC DNA]</scope>
    <source>
        <strain evidence="1 3">NCTC11159</strain>
    </source>
</reference>
<proteinExistence type="predicted"/>